<dbReference type="PROSITE" id="PS50035">
    <property type="entry name" value="PLD"/>
    <property type="match status" value="1"/>
</dbReference>
<keyword evidence="8" id="KW-0443">Lipid metabolism</keyword>
<comment type="catalytic activity">
    <reaction evidence="1">
        <text>a 1,2-diacyl-sn-glycero-3-phosphocholine + H2O = a 1,2-diacyl-sn-glycero-3-phosphate + choline + H(+)</text>
        <dbReference type="Rhea" id="RHEA:14445"/>
        <dbReference type="ChEBI" id="CHEBI:15354"/>
        <dbReference type="ChEBI" id="CHEBI:15377"/>
        <dbReference type="ChEBI" id="CHEBI:15378"/>
        <dbReference type="ChEBI" id="CHEBI:57643"/>
        <dbReference type="ChEBI" id="CHEBI:58608"/>
        <dbReference type="EC" id="3.1.4.4"/>
    </reaction>
</comment>
<dbReference type="Pfam" id="PF00614">
    <property type="entry name" value="PLDc"/>
    <property type="match status" value="1"/>
</dbReference>
<dbReference type="InterPro" id="IPR001736">
    <property type="entry name" value="PLipase_D/transphosphatidylase"/>
</dbReference>
<reference evidence="10 11" key="1">
    <citation type="journal article" date="2018" name="Cell">
        <title>The Chara Genome: Secondary Complexity and Implications for Plant Terrestrialization.</title>
        <authorList>
            <person name="Nishiyama T."/>
            <person name="Sakayama H."/>
            <person name="Vries J.D."/>
            <person name="Buschmann H."/>
            <person name="Saint-Marcoux D."/>
            <person name="Ullrich K.K."/>
            <person name="Haas F.B."/>
            <person name="Vanderstraeten L."/>
            <person name="Becker D."/>
            <person name="Lang D."/>
            <person name="Vosolsobe S."/>
            <person name="Rombauts S."/>
            <person name="Wilhelmsson P.K.I."/>
            <person name="Janitza P."/>
            <person name="Kern R."/>
            <person name="Heyl A."/>
            <person name="Rumpler F."/>
            <person name="Villalobos L.I.A.C."/>
            <person name="Clay J.M."/>
            <person name="Skokan R."/>
            <person name="Toyoda A."/>
            <person name="Suzuki Y."/>
            <person name="Kagoshima H."/>
            <person name="Schijlen E."/>
            <person name="Tajeshwar N."/>
            <person name="Catarino B."/>
            <person name="Hetherington A.J."/>
            <person name="Saltykova A."/>
            <person name="Bonnot C."/>
            <person name="Breuninger H."/>
            <person name="Symeonidi A."/>
            <person name="Radhakrishnan G.V."/>
            <person name="Van Nieuwerburgh F."/>
            <person name="Deforce D."/>
            <person name="Chang C."/>
            <person name="Karol K.G."/>
            <person name="Hedrich R."/>
            <person name="Ulvskov P."/>
            <person name="Glockner G."/>
            <person name="Delwiche C.F."/>
            <person name="Petrasek J."/>
            <person name="Van de Peer Y."/>
            <person name="Friml J."/>
            <person name="Beilby M."/>
            <person name="Dolan L."/>
            <person name="Kohara Y."/>
            <person name="Sugano S."/>
            <person name="Fujiyama A."/>
            <person name="Delaux P.-M."/>
            <person name="Quint M."/>
            <person name="TheiBen G."/>
            <person name="Hagemann M."/>
            <person name="Harholt J."/>
            <person name="Dunand C."/>
            <person name="Zachgo S."/>
            <person name="Langdale J."/>
            <person name="Maumus F."/>
            <person name="Straeten D.V.D."/>
            <person name="Gould S.B."/>
            <person name="Rensing S.A."/>
        </authorList>
    </citation>
    <scope>NUCLEOTIDE SEQUENCE [LARGE SCALE GENOMIC DNA]</scope>
    <source>
        <strain evidence="10 11">S276</strain>
    </source>
</reference>
<organism evidence="10 11">
    <name type="scientific">Chara braunii</name>
    <name type="common">Braun's stonewort</name>
    <dbReference type="NCBI Taxonomy" id="69332"/>
    <lineage>
        <taxon>Eukaryota</taxon>
        <taxon>Viridiplantae</taxon>
        <taxon>Streptophyta</taxon>
        <taxon>Charophyceae</taxon>
        <taxon>Charales</taxon>
        <taxon>Characeae</taxon>
        <taxon>Chara</taxon>
    </lineage>
</organism>
<accession>A0A388M365</accession>
<dbReference type="OrthoDB" id="14911at2759"/>
<dbReference type="GO" id="GO:0004630">
    <property type="term" value="F:phospholipase D activity"/>
    <property type="evidence" value="ECO:0007669"/>
    <property type="project" value="UniProtKB-EC"/>
</dbReference>
<dbReference type="Proteomes" id="UP000265515">
    <property type="component" value="Unassembled WGS sequence"/>
</dbReference>
<dbReference type="EC" id="3.1.4.4" evidence="2"/>
<dbReference type="EMBL" id="BFEA01000708">
    <property type="protein sequence ID" value="GBG88991.1"/>
    <property type="molecule type" value="Genomic_DNA"/>
</dbReference>
<dbReference type="GO" id="GO:0046872">
    <property type="term" value="F:metal ion binding"/>
    <property type="evidence" value="ECO:0007669"/>
    <property type="project" value="UniProtKB-KW"/>
</dbReference>
<dbReference type="PANTHER" id="PTHR18896">
    <property type="entry name" value="PHOSPHOLIPASE D"/>
    <property type="match status" value="1"/>
</dbReference>
<evidence type="ECO:0000256" key="6">
    <source>
        <dbReference type="ARBA" id="ARBA00022837"/>
    </source>
</evidence>
<dbReference type="OMA" id="QIERISW"/>
<dbReference type="GO" id="GO:0009395">
    <property type="term" value="P:phospholipid catabolic process"/>
    <property type="evidence" value="ECO:0007669"/>
    <property type="project" value="TreeGrafter"/>
</dbReference>
<keyword evidence="7" id="KW-0442">Lipid degradation</keyword>
<protein>
    <recommendedName>
        <fullName evidence="2">phospholipase D</fullName>
        <ecNumber evidence="2">3.1.4.4</ecNumber>
    </recommendedName>
</protein>
<evidence type="ECO:0000256" key="4">
    <source>
        <dbReference type="ARBA" id="ARBA00022737"/>
    </source>
</evidence>
<dbReference type="PANTHER" id="PTHR18896:SF60">
    <property type="entry name" value="PHOSPHOLIPASE D"/>
    <property type="match status" value="1"/>
</dbReference>
<evidence type="ECO:0000256" key="5">
    <source>
        <dbReference type="ARBA" id="ARBA00022801"/>
    </source>
</evidence>
<proteinExistence type="predicted"/>
<evidence type="ECO:0000256" key="3">
    <source>
        <dbReference type="ARBA" id="ARBA00022723"/>
    </source>
</evidence>
<dbReference type="Gramene" id="GBG88991">
    <property type="protein sequence ID" value="GBG88991"/>
    <property type="gene ID" value="CBR_g48601"/>
</dbReference>
<dbReference type="Pfam" id="PF12357">
    <property type="entry name" value="PLD_C"/>
    <property type="match status" value="1"/>
</dbReference>
<keyword evidence="11" id="KW-1185">Reference proteome</keyword>
<evidence type="ECO:0000313" key="11">
    <source>
        <dbReference type="Proteomes" id="UP000265515"/>
    </source>
</evidence>
<evidence type="ECO:0000256" key="2">
    <source>
        <dbReference type="ARBA" id="ARBA00012027"/>
    </source>
</evidence>
<dbReference type="STRING" id="69332.A0A388M365"/>
<keyword evidence="6" id="KW-0106">Calcium</keyword>
<dbReference type="SUPFAM" id="SSF56024">
    <property type="entry name" value="Phospholipase D/nuclease"/>
    <property type="match status" value="2"/>
</dbReference>
<name>A0A388M365_CHABU</name>
<keyword evidence="4" id="KW-0677">Repeat</keyword>
<dbReference type="InterPro" id="IPR015679">
    <property type="entry name" value="PLipase_D_fam"/>
</dbReference>
<dbReference type="AlphaFoldDB" id="A0A388M365"/>
<evidence type="ECO:0000313" key="10">
    <source>
        <dbReference type="EMBL" id="GBG88991.1"/>
    </source>
</evidence>
<keyword evidence="5" id="KW-0378">Hydrolase</keyword>
<evidence type="ECO:0000256" key="1">
    <source>
        <dbReference type="ARBA" id="ARBA00000798"/>
    </source>
</evidence>
<evidence type="ECO:0000259" key="9">
    <source>
        <dbReference type="PROSITE" id="PS50035"/>
    </source>
</evidence>
<evidence type="ECO:0000256" key="8">
    <source>
        <dbReference type="ARBA" id="ARBA00023098"/>
    </source>
</evidence>
<dbReference type="Gene3D" id="3.30.870.10">
    <property type="entry name" value="Endonuclease Chain A"/>
    <property type="match status" value="2"/>
</dbReference>
<dbReference type="SMART" id="SM00155">
    <property type="entry name" value="PLDc"/>
    <property type="match status" value="2"/>
</dbReference>
<dbReference type="InterPro" id="IPR024632">
    <property type="entry name" value="PLipase_D_C"/>
</dbReference>
<comment type="caution">
    <text evidence="10">The sequence shown here is derived from an EMBL/GenBank/DDBJ whole genome shotgun (WGS) entry which is preliminary data.</text>
</comment>
<evidence type="ECO:0000256" key="7">
    <source>
        <dbReference type="ARBA" id="ARBA00022963"/>
    </source>
</evidence>
<dbReference type="GO" id="GO:0005886">
    <property type="term" value="C:plasma membrane"/>
    <property type="evidence" value="ECO:0007669"/>
    <property type="project" value="TreeGrafter"/>
</dbReference>
<keyword evidence="3" id="KW-0479">Metal-binding</keyword>
<gene>
    <name evidence="10" type="ORF">CBR_g48601</name>
</gene>
<feature type="domain" description="PLD phosphodiesterase" evidence="9">
    <location>
        <begin position="350"/>
        <end position="377"/>
    </location>
</feature>
<sequence>MISHHQKAVIVDVDDYTFGQKPPPLNMRQSRHRRVAAFIGGIDLCHGRYDNPSHPLFRTLHVPMHGEDFYQGCIDSAKLPHGGPRQPWHDIHCRLEGPVAFDVLTNFTERWEKSGHLFGNSLPQLKDFVRILTPSEDSPQDGDPGVMVTHESQPDTWHVQVFRSIDSGSVKGSAWPTEQDEVRARGLLMGKGVRFERSVQDAYINAIRRAQHFIYIENQYFMGSSYMWRTFMNAGCNNLIPAEIALKIADKIRENERFAVYIVIPMFPEGEPQSGMVQTSLHWQYQTMEMMYKLVRSALNDTGKTNVHPQEYLNFFCLVNREALLPNELGRSREPNPCSPLDLAYQKRRFMIYVHSKMMIVDDEYIIVGSANINERSMDGTRDTEIAMGAFQPQYTVSKSNGRTPRSDVYGFRLSLWTEHLGGHLIPEFNEPSSLDCINHVRGAASVNWDDYMAPNITNLRGHLCPYPIRVEMDGSVRTLPGVETFPDVGGKVLGEVMAAAPTKLTT</sequence>